<evidence type="ECO:0000256" key="1">
    <source>
        <dbReference type="ARBA" id="ARBA00022884"/>
    </source>
</evidence>
<keyword evidence="1 3" id="KW-0694">RNA-binding</keyword>
<dbReference type="InterPro" id="IPR035979">
    <property type="entry name" value="RBD_domain_sf"/>
</dbReference>
<gene>
    <name evidence="8" type="primary">LOC100823909</name>
    <name evidence="7" type="ORF">BRADI_1g55020v3</name>
</gene>
<feature type="compositionally biased region" description="Basic and acidic residues" evidence="4">
    <location>
        <begin position="220"/>
        <end position="230"/>
    </location>
</feature>
<evidence type="ECO:0000256" key="4">
    <source>
        <dbReference type="SAM" id="MobiDB-lite"/>
    </source>
</evidence>
<evidence type="ECO:0000313" key="7">
    <source>
        <dbReference type="EMBL" id="KQK20515.1"/>
    </source>
</evidence>
<accession>I1H2Y5</accession>
<dbReference type="RefSeq" id="XP_010228258.1">
    <property type="nucleotide sequence ID" value="XM_010229956.3"/>
</dbReference>
<dbReference type="GeneID" id="100823909"/>
<feature type="region of interest" description="Disordered" evidence="4">
    <location>
        <begin position="141"/>
        <end position="207"/>
    </location>
</feature>
<evidence type="ECO:0000313" key="9">
    <source>
        <dbReference type="Proteomes" id="UP000008810"/>
    </source>
</evidence>
<dbReference type="eggNOG" id="KOG0118">
    <property type="taxonomic scope" value="Eukaryota"/>
</dbReference>
<dbReference type="PANTHER" id="PTHR48031:SF5">
    <property type="entry name" value="GLYCINE-RICH RNA-BINDING PROTEIN 7"/>
    <property type="match status" value="1"/>
</dbReference>
<feature type="domain" description="RRM" evidence="5">
    <location>
        <begin position="7"/>
        <end position="85"/>
    </location>
</feature>
<dbReference type="GO" id="GO:0003729">
    <property type="term" value="F:mRNA binding"/>
    <property type="evidence" value="ECO:0000318"/>
    <property type="project" value="GO_Central"/>
</dbReference>
<name>I1H2Y5_BRADI</name>
<organism evidence="8">
    <name type="scientific">Brachypodium distachyon</name>
    <name type="common">Purple false brome</name>
    <name type="synonym">Trachynia distachya</name>
    <dbReference type="NCBI Taxonomy" id="15368"/>
    <lineage>
        <taxon>Eukaryota</taxon>
        <taxon>Viridiplantae</taxon>
        <taxon>Streptophyta</taxon>
        <taxon>Embryophyta</taxon>
        <taxon>Tracheophyta</taxon>
        <taxon>Spermatophyta</taxon>
        <taxon>Magnoliopsida</taxon>
        <taxon>Liliopsida</taxon>
        <taxon>Poales</taxon>
        <taxon>Poaceae</taxon>
        <taxon>BOP clade</taxon>
        <taxon>Pooideae</taxon>
        <taxon>Stipodae</taxon>
        <taxon>Brachypodieae</taxon>
        <taxon>Brachypodium</taxon>
    </lineage>
</organism>
<reference evidence="7 8" key="1">
    <citation type="journal article" date="2010" name="Nature">
        <title>Genome sequencing and analysis of the model grass Brachypodium distachyon.</title>
        <authorList>
            <consortium name="International Brachypodium Initiative"/>
        </authorList>
    </citation>
    <scope>NUCLEOTIDE SEQUENCE [LARGE SCALE GENOMIC DNA]</scope>
    <source>
        <strain evidence="7">Bd21</strain>
        <strain evidence="8">cv. Bd21</strain>
    </source>
</reference>
<dbReference type="InterPro" id="IPR012677">
    <property type="entry name" value="Nucleotide-bd_a/b_plait_sf"/>
</dbReference>
<dbReference type="EMBL" id="CM000880">
    <property type="protein sequence ID" value="KQK20515.1"/>
    <property type="molecule type" value="Genomic_DNA"/>
</dbReference>
<dbReference type="FunFam" id="3.30.70.330:FF:000367">
    <property type="entry name" value="glycine-rich RNA-binding protein RZ1C"/>
    <property type="match status" value="1"/>
</dbReference>
<dbReference type="GO" id="GO:0008270">
    <property type="term" value="F:zinc ion binding"/>
    <property type="evidence" value="ECO:0007669"/>
    <property type="project" value="UniProtKB-KW"/>
</dbReference>
<dbReference type="CDD" id="cd21608">
    <property type="entry name" value="RRM2_NsCP33_like"/>
    <property type="match status" value="1"/>
</dbReference>
<dbReference type="Pfam" id="PF00076">
    <property type="entry name" value="RRM_1"/>
    <property type="match status" value="1"/>
</dbReference>
<reference evidence="8" key="3">
    <citation type="submission" date="2018-08" db="UniProtKB">
        <authorList>
            <consortium name="EnsemblPlants"/>
        </authorList>
    </citation>
    <scope>IDENTIFICATION</scope>
    <source>
        <strain evidence="8">cv. Bd21</strain>
    </source>
</reference>
<dbReference type="Gene3D" id="4.10.60.10">
    <property type="entry name" value="Zinc finger, CCHC-type"/>
    <property type="match status" value="1"/>
</dbReference>
<dbReference type="OMA" id="RTYDDRY"/>
<dbReference type="AlphaFoldDB" id="I1H2Y5"/>
<evidence type="ECO:0000313" key="8">
    <source>
        <dbReference type="EnsemblPlants" id="KQK20515"/>
    </source>
</evidence>
<evidence type="ECO:0000259" key="5">
    <source>
        <dbReference type="PROSITE" id="PS50102"/>
    </source>
</evidence>
<dbReference type="HOGENOM" id="CLU_012062_28_0_1"/>
<dbReference type="SMART" id="SM00360">
    <property type="entry name" value="RRM"/>
    <property type="match status" value="1"/>
</dbReference>
<keyword evidence="9" id="KW-1185">Reference proteome</keyword>
<dbReference type="SUPFAM" id="SSF54928">
    <property type="entry name" value="RNA-binding domain, RBD"/>
    <property type="match status" value="1"/>
</dbReference>
<dbReference type="PROSITE" id="PS50158">
    <property type="entry name" value="ZF_CCHC"/>
    <property type="match status" value="1"/>
</dbReference>
<dbReference type="STRING" id="15368.I1H2Y5"/>
<dbReference type="SUPFAM" id="SSF57756">
    <property type="entry name" value="Retrovirus zinc finger-like domains"/>
    <property type="match status" value="1"/>
</dbReference>
<dbReference type="KEGG" id="bdi:100823909"/>
<feature type="region of interest" description="Disordered" evidence="4">
    <location>
        <begin position="219"/>
        <end position="294"/>
    </location>
</feature>
<dbReference type="FunFam" id="4.10.60.10:FF:000032">
    <property type="entry name" value="Glycine-rich RNA-binding protein 7"/>
    <property type="match status" value="1"/>
</dbReference>
<sequence>MAEKEVGRIFVGGLSWDTTERTLERAFSDFGKVIETQVVTERDTGRSRGFGFVTFSEPRAADAAIREMHNGELDGRTISVNKAQPRMNTDDGGYGYGGGGYSSGARGGYRGAGDAVPAASDDCFKCGRPGHWARECPYADGGRPGRYSPPSRYGTATGGRGDRFGGPDRFANRYVDDRYDGSRYADDRYSSGRDRYPPAADRFSGDRYAGADRYASGGFARERSYERDGGRPGGSYYRDEPRATGGYGRGGPRVANGDRYGSGGPARFGGSYRDRPAPYDRPSRGAARSYDDRY</sequence>
<keyword evidence="2" id="KW-0479">Metal-binding</keyword>
<dbReference type="SMART" id="SM00343">
    <property type="entry name" value="ZnF_C2HC"/>
    <property type="match status" value="1"/>
</dbReference>
<protein>
    <submittedName>
        <fullName evidence="7 8">Uncharacterized protein</fullName>
    </submittedName>
</protein>
<keyword evidence="2" id="KW-0863">Zinc-finger</keyword>
<dbReference type="Pfam" id="PF00098">
    <property type="entry name" value="zf-CCHC"/>
    <property type="match status" value="1"/>
</dbReference>
<dbReference type="OrthoDB" id="439808at2759"/>
<evidence type="ECO:0000256" key="3">
    <source>
        <dbReference type="PROSITE-ProRule" id="PRU00176"/>
    </source>
</evidence>
<dbReference type="InterPro" id="IPR001878">
    <property type="entry name" value="Znf_CCHC"/>
</dbReference>
<dbReference type="InterPro" id="IPR000504">
    <property type="entry name" value="RRM_dom"/>
</dbReference>
<dbReference type="PROSITE" id="PS50102">
    <property type="entry name" value="RRM"/>
    <property type="match status" value="1"/>
</dbReference>
<dbReference type="EnsemblPlants" id="KQK20515">
    <property type="protein sequence ID" value="KQK20515"/>
    <property type="gene ID" value="BRADI_1g55020v3"/>
</dbReference>
<dbReference type="Gramene" id="KQK20515">
    <property type="protein sequence ID" value="KQK20515"/>
    <property type="gene ID" value="BRADI_1g55020v3"/>
</dbReference>
<dbReference type="InterPro" id="IPR048289">
    <property type="entry name" value="RRM2_NsCP33-like"/>
</dbReference>
<evidence type="ECO:0000256" key="2">
    <source>
        <dbReference type="PROSITE-ProRule" id="PRU00047"/>
    </source>
</evidence>
<reference evidence="7" key="2">
    <citation type="submission" date="2017-06" db="EMBL/GenBank/DDBJ databases">
        <title>WGS assembly of Brachypodium distachyon.</title>
        <authorList>
            <consortium name="The International Brachypodium Initiative"/>
            <person name="Lucas S."/>
            <person name="Harmon-Smith M."/>
            <person name="Lail K."/>
            <person name="Tice H."/>
            <person name="Grimwood J."/>
            <person name="Bruce D."/>
            <person name="Barry K."/>
            <person name="Shu S."/>
            <person name="Lindquist E."/>
            <person name="Wang M."/>
            <person name="Pitluck S."/>
            <person name="Vogel J.P."/>
            <person name="Garvin D.F."/>
            <person name="Mockler T.C."/>
            <person name="Schmutz J."/>
            <person name="Rokhsar D."/>
            <person name="Bevan M.W."/>
        </authorList>
    </citation>
    <scope>NUCLEOTIDE SEQUENCE</scope>
    <source>
        <strain evidence="7">Bd21</strain>
    </source>
</reference>
<dbReference type="InterPro" id="IPR036875">
    <property type="entry name" value="Znf_CCHC_sf"/>
</dbReference>
<evidence type="ECO:0000259" key="6">
    <source>
        <dbReference type="PROSITE" id="PS50158"/>
    </source>
</evidence>
<dbReference type="PANTHER" id="PTHR48031">
    <property type="entry name" value="SRA STEM-LOOP-INTERACTING RNA-BINDING PROTEIN, MITOCHONDRIAL"/>
    <property type="match status" value="1"/>
</dbReference>
<dbReference type="Proteomes" id="UP000008810">
    <property type="component" value="Chromosome 1"/>
</dbReference>
<dbReference type="Gene3D" id="3.30.70.330">
    <property type="match status" value="1"/>
</dbReference>
<proteinExistence type="predicted"/>
<keyword evidence="2" id="KW-0862">Zinc</keyword>
<dbReference type="GO" id="GO:0005634">
    <property type="term" value="C:nucleus"/>
    <property type="evidence" value="ECO:0000318"/>
    <property type="project" value="GO_Central"/>
</dbReference>
<feature type="compositionally biased region" description="Basic and acidic residues" evidence="4">
    <location>
        <begin position="272"/>
        <end position="294"/>
    </location>
</feature>
<feature type="domain" description="CCHC-type" evidence="6">
    <location>
        <begin position="123"/>
        <end position="137"/>
    </location>
</feature>
<feature type="compositionally biased region" description="Basic and acidic residues" evidence="4">
    <location>
        <begin position="160"/>
        <end position="196"/>
    </location>
</feature>